<name>A0A6G0ICU8_LARCR</name>
<reference evidence="3 4" key="1">
    <citation type="submission" date="2019-07" db="EMBL/GenBank/DDBJ databases">
        <title>Chromosome genome assembly for large yellow croaker.</title>
        <authorList>
            <person name="Xiao S."/>
        </authorList>
    </citation>
    <scope>NUCLEOTIDE SEQUENCE [LARGE SCALE GENOMIC DNA]</scope>
    <source>
        <strain evidence="3">JMULYC20181020</strain>
        <tissue evidence="3">Muscle</tissue>
    </source>
</reference>
<dbReference type="Pfam" id="PF00059">
    <property type="entry name" value="Lectin_C"/>
    <property type="match status" value="1"/>
</dbReference>
<keyword evidence="1" id="KW-0732">Signal</keyword>
<dbReference type="Proteomes" id="UP000424527">
    <property type="component" value="Unassembled WGS sequence"/>
</dbReference>
<dbReference type="InterPro" id="IPR016187">
    <property type="entry name" value="CTDL_fold"/>
</dbReference>
<evidence type="ECO:0000313" key="4">
    <source>
        <dbReference type="Proteomes" id="UP000424527"/>
    </source>
</evidence>
<dbReference type="SUPFAM" id="SSF56436">
    <property type="entry name" value="C-type lectin-like"/>
    <property type="match status" value="1"/>
</dbReference>
<dbReference type="Pfam" id="PF17517">
    <property type="entry name" value="IgGFc_binding"/>
    <property type="match status" value="1"/>
</dbReference>
<dbReference type="EMBL" id="REGW02000012">
    <property type="protein sequence ID" value="KAE8289319.1"/>
    <property type="molecule type" value="Genomic_DNA"/>
</dbReference>
<organism evidence="3 4">
    <name type="scientific">Larimichthys crocea</name>
    <name type="common">Large yellow croaker</name>
    <name type="synonym">Pseudosciaena crocea</name>
    <dbReference type="NCBI Taxonomy" id="215358"/>
    <lineage>
        <taxon>Eukaryota</taxon>
        <taxon>Metazoa</taxon>
        <taxon>Chordata</taxon>
        <taxon>Craniata</taxon>
        <taxon>Vertebrata</taxon>
        <taxon>Euteleostomi</taxon>
        <taxon>Actinopterygii</taxon>
        <taxon>Neopterygii</taxon>
        <taxon>Teleostei</taxon>
        <taxon>Neoteleostei</taxon>
        <taxon>Acanthomorphata</taxon>
        <taxon>Eupercaria</taxon>
        <taxon>Sciaenidae</taxon>
        <taxon>Larimichthys</taxon>
    </lineage>
</organism>
<dbReference type="CDD" id="cd00037">
    <property type="entry name" value="CLECT"/>
    <property type="match status" value="1"/>
</dbReference>
<keyword evidence="4" id="KW-1185">Reference proteome</keyword>
<evidence type="ECO:0000256" key="1">
    <source>
        <dbReference type="SAM" id="SignalP"/>
    </source>
</evidence>
<gene>
    <name evidence="3" type="ORF">D5F01_LYC13204</name>
</gene>
<protein>
    <recommendedName>
        <fullName evidence="2">C-type lectin domain-containing protein</fullName>
    </recommendedName>
</protein>
<feature type="signal peptide" evidence="1">
    <location>
        <begin position="1"/>
        <end position="19"/>
    </location>
</feature>
<comment type="caution">
    <text evidence="3">The sequence shown here is derived from an EMBL/GenBank/DDBJ whole genome shotgun (WGS) entry which is preliminary data.</text>
</comment>
<dbReference type="InterPro" id="IPR016186">
    <property type="entry name" value="C-type_lectin-like/link_sf"/>
</dbReference>
<proteinExistence type="predicted"/>
<evidence type="ECO:0000259" key="2">
    <source>
        <dbReference type="PROSITE" id="PS50041"/>
    </source>
</evidence>
<dbReference type="SMART" id="SM00034">
    <property type="entry name" value="CLECT"/>
    <property type="match status" value="1"/>
</dbReference>
<dbReference type="InterPro" id="IPR001304">
    <property type="entry name" value="C-type_lectin-like"/>
</dbReference>
<sequence length="543" mass="60043">MCAVLLLFMLAALSSESTATRPEESTGVDFNVAFPENIAFYHPDPPLNSVKITALYDSTAVTITWYDDTVFIAPLTMAAGDIREFPGYGQIAFQQLELRKNLEIANSTIKITSTKTIIVHVLNFKNNSMQTTLVTPTDKLGIKYLIPPVPTIEGTTHPTDMVTMAVTERQPFRLVIVNAGEANTVTIQGADTKDVTLEPHQIAQIYLTADGTEQTVTAVNPIAVLFGHPCAIRHNCTCGLLYTTLPPAKAEKQKFYIPPILAKDAEDKTFILVSEAGFTETEPFSTKTHFVEAAGTAILYRPGLLLSLIPETDFGACFVVNMIAEAKNSAVIVVHKDLTDMVHLGSLPLPRRDWEPVEGTDYVSTSVDLMRDKNVFWHSSSKMAVYHVGSKEGALFGNPAPVISKSPDFRGCAMTPEAIKIGEVADGWRESLEYCKGHDMQLVSLPQAQLQIQVANKIMQMKNDTLKEVWIGMRRSSYTGEWYWLNKKPVNDTNWAEDEPGTVHDGQCAIMSLDRTKNFGWSDDDCCKDAHPVCYRSPILFPV</sequence>
<feature type="chain" id="PRO_5026109893" description="C-type lectin domain-containing protein" evidence="1">
    <location>
        <begin position="20"/>
        <end position="543"/>
    </location>
</feature>
<dbReference type="PANTHER" id="PTHR46534">
    <property type="entry name" value="IGGFC_BINDING DOMAIN-CONTAINING PROTEIN"/>
    <property type="match status" value="1"/>
</dbReference>
<dbReference type="AlphaFoldDB" id="A0A6G0ICU8"/>
<feature type="domain" description="C-type lectin" evidence="2">
    <location>
        <begin position="428"/>
        <end position="535"/>
    </location>
</feature>
<evidence type="ECO:0000313" key="3">
    <source>
        <dbReference type="EMBL" id="KAE8289319.1"/>
    </source>
</evidence>
<dbReference type="InterPro" id="IPR035234">
    <property type="entry name" value="IgGFc-bd_N"/>
</dbReference>
<dbReference type="PANTHER" id="PTHR46534:SF1">
    <property type="entry name" value="IGGFC-BINDING PROTEIN N-TERMINAL DOMAIN-CONTAINING PROTEIN"/>
    <property type="match status" value="1"/>
</dbReference>
<dbReference type="Gene3D" id="3.10.100.10">
    <property type="entry name" value="Mannose-Binding Protein A, subunit A"/>
    <property type="match status" value="1"/>
</dbReference>
<accession>A0A6G0ICU8</accession>
<dbReference type="PROSITE" id="PS50041">
    <property type="entry name" value="C_TYPE_LECTIN_2"/>
    <property type="match status" value="1"/>
</dbReference>